<dbReference type="EMBL" id="CM042032">
    <property type="protein sequence ID" value="KAI3776452.1"/>
    <property type="molecule type" value="Genomic_DNA"/>
</dbReference>
<keyword evidence="2" id="KW-1185">Reference proteome</keyword>
<comment type="caution">
    <text evidence="1">The sequence shown here is derived from an EMBL/GenBank/DDBJ whole genome shotgun (WGS) entry which is preliminary data.</text>
</comment>
<sequence length="376" mass="42730">MSDNIPFDIQSEIMKGLPVRSLIQFRSVSKAWKSLIDSSDFIARYSGQQQRLFVSYYFSVDVERRYASIVDDDTFPHHKVSVTLPPLVKMLEHSSRVCSSHGLLCLYDDYPDGPMGRAVLWNPSIRKAVAVVVPNVAGGIYATVLGFGVRPETNDPKIVKIRYISRPSDMESITHIPWQVEVFTLSKGAWRSPYGSNLPRKSIIFCRLQLRESLVVLEYNIEANNLVTGVWIMGDGVLKLFTKLFTINVNAPYAFVKGFRKSGEPIIEIVKRYHGWFHVTSLVVFEPYSKHINHLGISGFARPSCVYPYVETLLLLDQPDSIIYNNVFIYRKMQTIQFNTIGTSLDPLVLLDIGVKSVYLLSGSLNDFLDDFDYYS</sequence>
<evidence type="ECO:0000313" key="2">
    <source>
        <dbReference type="Proteomes" id="UP001056120"/>
    </source>
</evidence>
<reference evidence="2" key="1">
    <citation type="journal article" date="2022" name="Mol. Ecol. Resour.">
        <title>The genomes of chicory, endive, great burdock and yacon provide insights into Asteraceae palaeo-polyploidization history and plant inulin production.</title>
        <authorList>
            <person name="Fan W."/>
            <person name="Wang S."/>
            <person name="Wang H."/>
            <person name="Wang A."/>
            <person name="Jiang F."/>
            <person name="Liu H."/>
            <person name="Zhao H."/>
            <person name="Xu D."/>
            <person name="Zhang Y."/>
        </authorList>
    </citation>
    <scope>NUCLEOTIDE SEQUENCE [LARGE SCALE GENOMIC DNA]</scope>
    <source>
        <strain evidence="2">cv. Yunnan</strain>
    </source>
</reference>
<name>A0ACB9FZ65_9ASTR</name>
<evidence type="ECO:0000313" key="1">
    <source>
        <dbReference type="EMBL" id="KAI3776452.1"/>
    </source>
</evidence>
<reference evidence="1 2" key="2">
    <citation type="journal article" date="2022" name="Mol. Ecol. Resour.">
        <title>The genomes of chicory, endive, great burdock and yacon provide insights into Asteraceae paleo-polyploidization history and plant inulin production.</title>
        <authorList>
            <person name="Fan W."/>
            <person name="Wang S."/>
            <person name="Wang H."/>
            <person name="Wang A."/>
            <person name="Jiang F."/>
            <person name="Liu H."/>
            <person name="Zhao H."/>
            <person name="Xu D."/>
            <person name="Zhang Y."/>
        </authorList>
    </citation>
    <scope>NUCLEOTIDE SEQUENCE [LARGE SCALE GENOMIC DNA]</scope>
    <source>
        <strain evidence="2">cv. Yunnan</strain>
        <tissue evidence="1">Leaves</tissue>
    </source>
</reference>
<dbReference type="Proteomes" id="UP001056120">
    <property type="component" value="Linkage Group LG15"/>
</dbReference>
<protein>
    <submittedName>
        <fullName evidence="1">Uncharacterized protein</fullName>
    </submittedName>
</protein>
<accession>A0ACB9FZ65</accession>
<organism evidence="1 2">
    <name type="scientific">Smallanthus sonchifolius</name>
    <dbReference type="NCBI Taxonomy" id="185202"/>
    <lineage>
        <taxon>Eukaryota</taxon>
        <taxon>Viridiplantae</taxon>
        <taxon>Streptophyta</taxon>
        <taxon>Embryophyta</taxon>
        <taxon>Tracheophyta</taxon>
        <taxon>Spermatophyta</taxon>
        <taxon>Magnoliopsida</taxon>
        <taxon>eudicotyledons</taxon>
        <taxon>Gunneridae</taxon>
        <taxon>Pentapetalae</taxon>
        <taxon>asterids</taxon>
        <taxon>campanulids</taxon>
        <taxon>Asterales</taxon>
        <taxon>Asteraceae</taxon>
        <taxon>Asteroideae</taxon>
        <taxon>Heliantheae alliance</taxon>
        <taxon>Millerieae</taxon>
        <taxon>Smallanthus</taxon>
    </lineage>
</organism>
<proteinExistence type="predicted"/>
<gene>
    <name evidence="1" type="ORF">L1987_46237</name>
</gene>